<dbReference type="InterPro" id="IPR036691">
    <property type="entry name" value="Endo/exonu/phosph_ase_sf"/>
</dbReference>
<name>A0A8X6P5L8_NEPPI</name>
<organism evidence="1 2">
    <name type="scientific">Nephila pilipes</name>
    <name type="common">Giant wood spider</name>
    <name type="synonym">Nephila maculata</name>
    <dbReference type="NCBI Taxonomy" id="299642"/>
    <lineage>
        <taxon>Eukaryota</taxon>
        <taxon>Metazoa</taxon>
        <taxon>Ecdysozoa</taxon>
        <taxon>Arthropoda</taxon>
        <taxon>Chelicerata</taxon>
        <taxon>Arachnida</taxon>
        <taxon>Araneae</taxon>
        <taxon>Araneomorphae</taxon>
        <taxon>Entelegynae</taxon>
        <taxon>Araneoidea</taxon>
        <taxon>Nephilidae</taxon>
        <taxon>Nephila</taxon>
    </lineage>
</organism>
<reference evidence="1" key="1">
    <citation type="submission" date="2020-08" db="EMBL/GenBank/DDBJ databases">
        <title>Multicomponent nature underlies the extraordinary mechanical properties of spider dragline silk.</title>
        <authorList>
            <person name="Kono N."/>
            <person name="Nakamura H."/>
            <person name="Mori M."/>
            <person name="Yoshida Y."/>
            <person name="Ohtoshi R."/>
            <person name="Malay A.D."/>
            <person name="Moran D.A.P."/>
            <person name="Tomita M."/>
            <person name="Numata K."/>
            <person name="Arakawa K."/>
        </authorList>
    </citation>
    <scope>NUCLEOTIDE SEQUENCE</scope>
</reference>
<keyword evidence="2" id="KW-1185">Reference proteome</keyword>
<dbReference type="EMBL" id="BMAW01016700">
    <property type="protein sequence ID" value="GFT50300.1"/>
    <property type="molecule type" value="Genomic_DNA"/>
</dbReference>
<comment type="caution">
    <text evidence="1">The sequence shown here is derived from an EMBL/GenBank/DDBJ whole genome shotgun (WGS) entry which is preliminary data.</text>
</comment>
<evidence type="ECO:0000313" key="1">
    <source>
        <dbReference type="EMBL" id="GFT50300.1"/>
    </source>
</evidence>
<evidence type="ECO:0000313" key="2">
    <source>
        <dbReference type="Proteomes" id="UP000887013"/>
    </source>
</evidence>
<dbReference type="InterPro" id="IPR010994">
    <property type="entry name" value="RuvA_2-like"/>
</dbReference>
<dbReference type="GO" id="GO:0005886">
    <property type="term" value="C:plasma membrane"/>
    <property type="evidence" value="ECO:0007669"/>
    <property type="project" value="TreeGrafter"/>
</dbReference>
<dbReference type="SUPFAM" id="SSF56219">
    <property type="entry name" value="DNase I-like"/>
    <property type="match status" value="1"/>
</dbReference>
<dbReference type="AlphaFoldDB" id="A0A8X6P5L8"/>
<dbReference type="Gene3D" id="1.10.150.280">
    <property type="entry name" value="AF1531-like domain"/>
    <property type="match status" value="2"/>
</dbReference>
<gene>
    <name evidence="1" type="primary">EEPD1</name>
    <name evidence="1" type="ORF">NPIL_444892</name>
</gene>
<accession>A0A8X6P5L8</accession>
<dbReference type="PANTHER" id="PTHR21180:SF32">
    <property type="entry name" value="ENDONUCLEASE_EXONUCLEASE_PHOSPHATASE FAMILY DOMAIN-CONTAINING PROTEIN 1"/>
    <property type="match status" value="1"/>
</dbReference>
<dbReference type="PANTHER" id="PTHR21180">
    <property type="entry name" value="ENDONUCLEASE/EXONUCLEASE/PHOSPHATASE FAMILY DOMAIN-CONTAINING PROTEIN 1"/>
    <property type="match status" value="1"/>
</dbReference>
<protein>
    <recommendedName>
        <fullName evidence="3">Endonuclease/exonuclease/phosphatase family domain-containing protein 1</fullName>
    </recommendedName>
</protein>
<dbReference type="SUPFAM" id="SSF47781">
    <property type="entry name" value="RuvA domain 2-like"/>
    <property type="match status" value="2"/>
</dbReference>
<sequence>MTLPGINRVTAENIIEYRQRIGGFKKVEDLALVSGVGATKLEQFRTEICVGRRKAYNGSYNSSLTQSLESLQVNDSGTTRSSPSKLVNVNTANVFQLMSVCRMTQEMAANIVHYRDRKGPFKTLGDLIKVKGLPPDRLAIVKMYLTTDSSVNNTSSVHNKSSQNCIYGRRPIGHRRTNSAPSGLSKLRSCDPSTKDFYELVSSLVTRPPVSEVFNFTNLDRQVLRLASWNLQDFIVQKARNPGVQEVICRTILENGFSIVAVQEIASREALSLIASELNEPKLYSVQSWKGERGKWHSSVPSHNSGDTCHQKSLVNGFLYDTSRGLQLQESAVLYIPPEKLSGLTVPCQPFFGSFKVKNLDFVIVNFSLISETCVAKLLPSILEQLKEKIQGKKNIFLVGDFILPPGHTVFEVLCSQGYSNLLPVENSTLNMSWSEESHIWSRKKNIFLVGDFILPPGHTVFEVLCSQGYSNLLPVENSTLNMSWSEESHIWSSLSVRKIFSGRSGVIGDGLSHLAIPDGWKWGGTVSKHFPVWAELFTEEESTNSNVPPLLNGIKKSPIINTDTVSERIPAFDESEKGKYRGFWERSWPWRHHKHNNVNETKSAITKENGSL</sequence>
<proteinExistence type="predicted"/>
<dbReference type="OrthoDB" id="6237065at2759"/>
<dbReference type="Proteomes" id="UP000887013">
    <property type="component" value="Unassembled WGS sequence"/>
</dbReference>
<dbReference type="Pfam" id="PF12836">
    <property type="entry name" value="HHH_3"/>
    <property type="match status" value="2"/>
</dbReference>
<evidence type="ECO:0008006" key="3">
    <source>
        <dbReference type="Google" id="ProtNLM"/>
    </source>
</evidence>
<dbReference type="Gene3D" id="3.60.10.10">
    <property type="entry name" value="Endonuclease/exonuclease/phosphatase"/>
    <property type="match status" value="1"/>
</dbReference>
<dbReference type="InterPro" id="IPR051675">
    <property type="entry name" value="Endo/Exo/Phosphatase_dom_1"/>
</dbReference>